<organism evidence="1 2">
    <name type="scientific">Jannaschia donghaensis</name>
    <dbReference type="NCBI Taxonomy" id="420998"/>
    <lineage>
        <taxon>Bacteria</taxon>
        <taxon>Pseudomonadati</taxon>
        <taxon>Pseudomonadota</taxon>
        <taxon>Alphaproteobacteria</taxon>
        <taxon>Rhodobacterales</taxon>
        <taxon>Roseobacteraceae</taxon>
        <taxon>Jannaschia</taxon>
    </lineage>
</organism>
<reference evidence="1 2" key="1">
    <citation type="submission" date="2015-07" db="EMBL/GenBank/DDBJ databases">
        <authorList>
            <person name="Noorani M."/>
        </authorList>
    </citation>
    <scope>NUCLEOTIDE SEQUENCE [LARGE SCALE GENOMIC DNA]</scope>
    <source>
        <strain evidence="1 2">CECT 7802</strain>
    </source>
</reference>
<dbReference type="EMBL" id="CXSU01000012">
    <property type="protein sequence ID" value="CTQ50757.1"/>
    <property type="molecule type" value="Genomic_DNA"/>
</dbReference>
<dbReference type="InterPro" id="IPR018733">
    <property type="entry name" value="DUF2274"/>
</dbReference>
<evidence type="ECO:0000313" key="2">
    <source>
        <dbReference type="Proteomes" id="UP000049222"/>
    </source>
</evidence>
<gene>
    <name evidence="1" type="ORF">JDO7802_02784</name>
</gene>
<dbReference type="Pfam" id="PF10038">
    <property type="entry name" value="DUF2274"/>
    <property type="match status" value="1"/>
</dbReference>
<protein>
    <recommendedName>
        <fullName evidence="3">DUF2274 domain-containing protein</fullName>
    </recommendedName>
</protein>
<dbReference type="OrthoDB" id="9803810at2"/>
<evidence type="ECO:0000313" key="1">
    <source>
        <dbReference type="EMBL" id="CTQ50757.1"/>
    </source>
</evidence>
<proteinExistence type="predicted"/>
<dbReference type="STRING" id="420998.JDO7802_02784"/>
<sequence length="82" mass="9330">MSKLKLGNIRDDKPVKLTVDLPAQVHRDLAAYAEILGQENGQKLEPAKLIAPMLERFMKTDRGFAKLRKERRFASPQSAPER</sequence>
<evidence type="ECO:0008006" key="3">
    <source>
        <dbReference type="Google" id="ProtNLM"/>
    </source>
</evidence>
<name>A0A0M6YNE3_9RHOB</name>
<dbReference type="Proteomes" id="UP000049222">
    <property type="component" value="Unassembled WGS sequence"/>
</dbReference>
<keyword evidence="2" id="KW-1185">Reference proteome</keyword>
<dbReference type="AlphaFoldDB" id="A0A0M6YNE3"/>
<dbReference type="RefSeq" id="WP_055086488.1">
    <property type="nucleotide sequence ID" value="NZ_CXSU01000012.1"/>
</dbReference>
<accession>A0A0M6YNE3</accession>